<sequence length="99" mass="10846">MECPRVIELVNEKINALGPCDWKKLCDKVKTIEEAYVKSDHVIDKMTEEVIIRVGDSDSSDSELDSSTDVEDEIATPGPSSGIPLGNYIEGVMPMSESD</sequence>
<dbReference type="AlphaFoldDB" id="A0A8S3W3E8"/>
<accession>A0A8S3W3E8</accession>
<reference evidence="2" key="1">
    <citation type="submission" date="2021-04" db="EMBL/GenBank/DDBJ databases">
        <authorList>
            <person name="Tunstrom K."/>
        </authorList>
    </citation>
    <scope>NUCLEOTIDE SEQUENCE</scope>
</reference>
<feature type="region of interest" description="Disordered" evidence="1">
    <location>
        <begin position="54"/>
        <end position="87"/>
    </location>
</feature>
<dbReference type="EMBL" id="CAJQZP010000095">
    <property type="protein sequence ID" value="CAG4938489.1"/>
    <property type="molecule type" value="Genomic_DNA"/>
</dbReference>
<evidence type="ECO:0000313" key="2">
    <source>
        <dbReference type="EMBL" id="CAG4938489.1"/>
    </source>
</evidence>
<evidence type="ECO:0000313" key="3">
    <source>
        <dbReference type="Proteomes" id="UP000691718"/>
    </source>
</evidence>
<name>A0A8S3W3E8_PARAO</name>
<feature type="compositionally biased region" description="Acidic residues" evidence="1">
    <location>
        <begin position="58"/>
        <end position="74"/>
    </location>
</feature>
<keyword evidence="3" id="KW-1185">Reference proteome</keyword>
<comment type="caution">
    <text evidence="2">The sequence shown here is derived from an EMBL/GenBank/DDBJ whole genome shotgun (WGS) entry which is preliminary data.</text>
</comment>
<gene>
    <name evidence="2" type="ORF">PAPOLLO_LOCUS1643</name>
</gene>
<protein>
    <submittedName>
        <fullName evidence="2">(apollo) hypothetical protein</fullName>
    </submittedName>
</protein>
<organism evidence="2 3">
    <name type="scientific">Parnassius apollo</name>
    <name type="common">Apollo butterfly</name>
    <name type="synonym">Papilio apollo</name>
    <dbReference type="NCBI Taxonomy" id="110799"/>
    <lineage>
        <taxon>Eukaryota</taxon>
        <taxon>Metazoa</taxon>
        <taxon>Ecdysozoa</taxon>
        <taxon>Arthropoda</taxon>
        <taxon>Hexapoda</taxon>
        <taxon>Insecta</taxon>
        <taxon>Pterygota</taxon>
        <taxon>Neoptera</taxon>
        <taxon>Endopterygota</taxon>
        <taxon>Lepidoptera</taxon>
        <taxon>Glossata</taxon>
        <taxon>Ditrysia</taxon>
        <taxon>Papilionoidea</taxon>
        <taxon>Papilionidae</taxon>
        <taxon>Parnassiinae</taxon>
        <taxon>Parnassini</taxon>
        <taxon>Parnassius</taxon>
        <taxon>Parnassius</taxon>
    </lineage>
</organism>
<proteinExistence type="predicted"/>
<dbReference type="Proteomes" id="UP000691718">
    <property type="component" value="Unassembled WGS sequence"/>
</dbReference>
<dbReference type="OrthoDB" id="2266637at2759"/>
<evidence type="ECO:0000256" key="1">
    <source>
        <dbReference type="SAM" id="MobiDB-lite"/>
    </source>
</evidence>